<name>A0A937LIW7_9GAMM</name>
<gene>
    <name evidence="1" type="ORF">ISQ64_03510</name>
</gene>
<dbReference type="EMBL" id="JADHQD010000018">
    <property type="protein sequence ID" value="MBL6818453.1"/>
    <property type="molecule type" value="Genomic_DNA"/>
</dbReference>
<organism evidence="1 2">
    <name type="scientific">SAR86 cluster bacterium</name>
    <dbReference type="NCBI Taxonomy" id="2030880"/>
    <lineage>
        <taxon>Bacteria</taxon>
        <taxon>Pseudomonadati</taxon>
        <taxon>Pseudomonadota</taxon>
        <taxon>Gammaproteobacteria</taxon>
        <taxon>SAR86 cluster</taxon>
    </lineage>
</organism>
<dbReference type="Proteomes" id="UP000711391">
    <property type="component" value="Unassembled WGS sequence"/>
</dbReference>
<dbReference type="InterPro" id="IPR007139">
    <property type="entry name" value="DUF349"/>
</dbReference>
<proteinExistence type="predicted"/>
<dbReference type="AlphaFoldDB" id="A0A937LIW7"/>
<reference evidence="1" key="1">
    <citation type="submission" date="2020-10" db="EMBL/GenBank/DDBJ databases">
        <title>Microbiome of the Black Sea water column analyzed by genome centric metagenomics.</title>
        <authorList>
            <person name="Cabello-Yeves P.J."/>
            <person name="Callieri C."/>
            <person name="Picazo A."/>
            <person name="Mehrshad M."/>
            <person name="Haro-Moreno J.M."/>
            <person name="Roda-Garcia J."/>
            <person name="Dzembekova N."/>
            <person name="Slabakova V."/>
            <person name="Slabakova N."/>
            <person name="Moncheva S."/>
            <person name="Rodriguez-Valera F."/>
        </authorList>
    </citation>
    <scope>NUCLEOTIDE SEQUENCE</scope>
    <source>
        <strain evidence="1">BS307-5m-G50</strain>
    </source>
</reference>
<comment type="caution">
    <text evidence="1">The sequence shown here is derived from an EMBL/GenBank/DDBJ whole genome shotgun (WGS) entry which is preliminary data.</text>
</comment>
<dbReference type="Pfam" id="PF03993">
    <property type="entry name" value="DUF349"/>
    <property type="match status" value="2"/>
</dbReference>
<evidence type="ECO:0000313" key="2">
    <source>
        <dbReference type="Proteomes" id="UP000711391"/>
    </source>
</evidence>
<sequence length="472" mass="54632">MKTSQDLFKQLDEVEALFSKGSIKIAQKKVREVVSKSKELQKVPNKLRHKLNFAIGQSRYFDDMSSFATNPKREELIKEITKIVENSLESPKKQAHLIHEIQTKWQLLDLSSRPASKEQWNKFNELTNKAWEPCNEYFDELKQIKINNATQRIEIINSINKYVQDNSSNWPNPKYLIQFLRQSFDDWQKFAPVLDKDLNKLRNAYYEAKKPINDAIKKQEQIVIKAKESLIEKVNAISDEDNDICIKKFNDLKNEWKNTGSAGRKADNKLWDKFNKSADRFFNAKKEVIDDELSKANELLSQLDSGEISINNITKSLNDLKNISKTKEYNSIQKQIINKRKEQELEKKKITINAYSNLLDAFIKNELDKNEVPSSIKNKLNDKALNKSNSEALVYACVKLEALAGIDSLKKDAQLRQSIQMEMLTNKFNKVADRLNSVDDLLVHFINNISSKPTTAEKTLWKRISKTIGTLL</sequence>
<evidence type="ECO:0000313" key="1">
    <source>
        <dbReference type="EMBL" id="MBL6818453.1"/>
    </source>
</evidence>
<protein>
    <submittedName>
        <fullName evidence="1">DUF349 domain-containing protein</fullName>
    </submittedName>
</protein>
<accession>A0A937LIW7</accession>